<proteinExistence type="predicted"/>
<accession>A0ACC2DGJ5</accession>
<organism evidence="1 2">
    <name type="scientific">Diphasiastrum complanatum</name>
    <name type="common">Issler's clubmoss</name>
    <name type="synonym">Lycopodium complanatum</name>
    <dbReference type="NCBI Taxonomy" id="34168"/>
    <lineage>
        <taxon>Eukaryota</taxon>
        <taxon>Viridiplantae</taxon>
        <taxon>Streptophyta</taxon>
        <taxon>Embryophyta</taxon>
        <taxon>Tracheophyta</taxon>
        <taxon>Lycopodiopsida</taxon>
        <taxon>Lycopodiales</taxon>
        <taxon>Lycopodiaceae</taxon>
        <taxon>Lycopodioideae</taxon>
        <taxon>Diphasiastrum</taxon>
    </lineage>
</organism>
<evidence type="ECO:0000313" key="1">
    <source>
        <dbReference type="EMBL" id="KAJ7553353.1"/>
    </source>
</evidence>
<keyword evidence="2" id="KW-1185">Reference proteome</keyword>
<evidence type="ECO:0000313" key="2">
    <source>
        <dbReference type="Proteomes" id="UP001162992"/>
    </source>
</evidence>
<reference evidence="2" key="1">
    <citation type="journal article" date="2024" name="Proc. Natl. Acad. Sci. U.S.A.">
        <title>Extraordinary preservation of gene collinearity over three hundred million years revealed in homosporous lycophytes.</title>
        <authorList>
            <person name="Li C."/>
            <person name="Wickell D."/>
            <person name="Kuo L.Y."/>
            <person name="Chen X."/>
            <person name="Nie B."/>
            <person name="Liao X."/>
            <person name="Peng D."/>
            <person name="Ji J."/>
            <person name="Jenkins J."/>
            <person name="Williams M."/>
            <person name="Shu S."/>
            <person name="Plott C."/>
            <person name="Barry K."/>
            <person name="Rajasekar S."/>
            <person name="Grimwood J."/>
            <person name="Han X."/>
            <person name="Sun S."/>
            <person name="Hou Z."/>
            <person name="He W."/>
            <person name="Dai G."/>
            <person name="Sun C."/>
            <person name="Schmutz J."/>
            <person name="Leebens-Mack J.H."/>
            <person name="Li F.W."/>
            <person name="Wang L."/>
        </authorList>
    </citation>
    <scope>NUCLEOTIDE SEQUENCE [LARGE SCALE GENOMIC DNA]</scope>
    <source>
        <strain evidence="2">cv. PW_Plant_1</strain>
    </source>
</reference>
<name>A0ACC2DGJ5_DIPCM</name>
<comment type="caution">
    <text evidence="1">The sequence shown here is derived from an EMBL/GenBank/DDBJ whole genome shotgun (WGS) entry which is preliminary data.</text>
</comment>
<dbReference type="Proteomes" id="UP001162992">
    <property type="component" value="Chromosome 6"/>
</dbReference>
<gene>
    <name evidence="1" type="ORF">O6H91_06G094700</name>
</gene>
<sequence>MDAIQNGSICLTGCVGALLESHFKFGKADRRPATQISRKWKRVKLRSNQIVFVLNTGQSPDIGNGPQSDGDARGASLQTGSTRLGRLIRARQKDLIDKFNSVRKNLPLKIFLLLLGFYSANALATILGQTGDWDVLVAGFLVAVIEGIGIIIYKMPIVEEKFLMIMRLINYWKAGLTFGLFVDAFKLGS</sequence>
<protein>
    <submittedName>
        <fullName evidence="1">Uncharacterized protein</fullName>
    </submittedName>
</protein>
<dbReference type="EMBL" id="CM055097">
    <property type="protein sequence ID" value="KAJ7553353.1"/>
    <property type="molecule type" value="Genomic_DNA"/>
</dbReference>